<evidence type="ECO:0000313" key="4">
    <source>
        <dbReference type="Proteomes" id="UP000188169"/>
    </source>
</evidence>
<organism evidence="3 4">
    <name type="scientific">Psychrobacter pasteurii</name>
    <dbReference type="NCBI Taxonomy" id="1945520"/>
    <lineage>
        <taxon>Bacteria</taxon>
        <taxon>Pseudomonadati</taxon>
        <taxon>Pseudomonadota</taxon>
        <taxon>Gammaproteobacteria</taxon>
        <taxon>Moraxellales</taxon>
        <taxon>Moraxellaceae</taxon>
        <taxon>Psychrobacter</taxon>
    </lineage>
</organism>
<sequence>MQYNVIVIGAGMVGTSIAWHLQKNGSKVLLLDKKAPGSETSYGNAGLIQREAIHAHAFPRQLSKLVQVLPNQRTDVRYSLSGVLRYSSALLQYWKYSSDKYLPQIEQEWSTLIKHCIDEHAVMVAETKAEHLIKKVGWIELHRCQNEFDAALNLAKNCPDPEIEYQALSVSELQAIEPNINVSELVGAIHWKNTWQVNNPGELVRVYAKHFEQLGGEVGQAEVQALQQTGKGWQVTVKDNSYLADHVVIATGAWSDKLIKPLGYELPLFPMRGYHLHFKQEDDNVIHHPLFDMHKGFVIGPMQQGLRVTTGAEFSLLDSEKRLNQLNKVLVCAKQIVGLNEAVEAEPWSGFRPCMPDMKPVIGAAYQHQNLWFAFGHAHHGLTLGPVTGRLIEEMIHGKTPFVSTVPFATNRFLSQ</sequence>
<dbReference type="PANTHER" id="PTHR13847">
    <property type="entry name" value="SARCOSINE DEHYDROGENASE-RELATED"/>
    <property type="match status" value="1"/>
</dbReference>
<dbReference type="SUPFAM" id="SSF51905">
    <property type="entry name" value="FAD/NAD(P)-binding domain"/>
    <property type="match status" value="1"/>
</dbReference>
<protein>
    <submittedName>
        <fullName evidence="3">D-amino acid dehydrogenase small subunit</fullName>
        <ecNumber evidence="3">1.4.99.6</ecNumber>
    </submittedName>
</protein>
<dbReference type="EC" id="1.4.99.6" evidence="3"/>
<proteinExistence type="predicted"/>
<gene>
    <name evidence="3" type="primary">dadA_1</name>
    <name evidence="3" type="ORF">A1019T_01050</name>
</gene>
<dbReference type="EMBL" id="FUGD01000071">
    <property type="protein sequence ID" value="SJM37079.1"/>
    <property type="molecule type" value="Genomic_DNA"/>
</dbReference>
<dbReference type="InterPro" id="IPR036188">
    <property type="entry name" value="FAD/NAD-bd_sf"/>
</dbReference>
<dbReference type="OrthoDB" id="9805337at2"/>
<accession>A0A1R4EFA5</accession>
<evidence type="ECO:0000259" key="2">
    <source>
        <dbReference type="Pfam" id="PF01266"/>
    </source>
</evidence>
<dbReference type="GO" id="GO:0016491">
    <property type="term" value="F:oxidoreductase activity"/>
    <property type="evidence" value="ECO:0007669"/>
    <property type="project" value="UniProtKB-KW"/>
</dbReference>
<evidence type="ECO:0000313" key="3">
    <source>
        <dbReference type="EMBL" id="SJM37079.1"/>
    </source>
</evidence>
<name>A0A1R4EFA5_9GAMM</name>
<dbReference type="AlphaFoldDB" id="A0A1R4EFA5"/>
<dbReference type="Gene3D" id="3.30.9.10">
    <property type="entry name" value="D-Amino Acid Oxidase, subunit A, domain 2"/>
    <property type="match status" value="1"/>
</dbReference>
<feature type="domain" description="FAD dependent oxidoreductase" evidence="2">
    <location>
        <begin position="5"/>
        <end position="394"/>
    </location>
</feature>
<dbReference type="Gene3D" id="3.50.50.60">
    <property type="entry name" value="FAD/NAD(P)-binding domain"/>
    <property type="match status" value="1"/>
</dbReference>
<dbReference type="SUPFAM" id="SSF54373">
    <property type="entry name" value="FAD-linked reductases, C-terminal domain"/>
    <property type="match status" value="1"/>
</dbReference>
<keyword evidence="1 3" id="KW-0560">Oxidoreductase</keyword>
<reference evidence="4" key="1">
    <citation type="submission" date="2017-02" db="EMBL/GenBank/DDBJ databases">
        <authorList>
            <person name="Mornico D."/>
        </authorList>
    </citation>
    <scope>NUCLEOTIDE SEQUENCE [LARGE SCALE GENOMIC DNA]</scope>
</reference>
<dbReference type="Proteomes" id="UP000188169">
    <property type="component" value="Unassembled WGS sequence"/>
</dbReference>
<dbReference type="InterPro" id="IPR006076">
    <property type="entry name" value="FAD-dep_OxRdtase"/>
</dbReference>
<keyword evidence="4" id="KW-1185">Reference proteome</keyword>
<dbReference type="RefSeq" id="WP_077448484.1">
    <property type="nucleotide sequence ID" value="NZ_FUGD01000071.1"/>
</dbReference>
<dbReference type="Pfam" id="PF01266">
    <property type="entry name" value="DAO"/>
    <property type="match status" value="1"/>
</dbReference>
<evidence type="ECO:0000256" key="1">
    <source>
        <dbReference type="ARBA" id="ARBA00023002"/>
    </source>
</evidence>
<dbReference type="PANTHER" id="PTHR13847:SF289">
    <property type="entry name" value="GLYCINE OXIDASE"/>
    <property type="match status" value="1"/>
</dbReference>
<dbReference type="GO" id="GO:0005737">
    <property type="term" value="C:cytoplasm"/>
    <property type="evidence" value="ECO:0007669"/>
    <property type="project" value="TreeGrafter"/>
</dbReference>
<dbReference type="STRING" id="1945520.A1019T_01050"/>